<comment type="similarity">
    <text evidence="1">Belongs to the peptidase S58 family.</text>
</comment>
<dbReference type="InterPro" id="IPR016117">
    <property type="entry name" value="ArgJ-like_dom_sf"/>
</dbReference>
<dbReference type="Pfam" id="PF03576">
    <property type="entry name" value="Peptidase_S58"/>
    <property type="match status" value="1"/>
</dbReference>
<organism evidence="2 3">
    <name type="scientific">Hominifimenecus microfluidus</name>
    <dbReference type="NCBI Taxonomy" id="2885348"/>
    <lineage>
        <taxon>Bacteria</taxon>
        <taxon>Bacillati</taxon>
        <taxon>Bacillota</taxon>
        <taxon>Clostridia</taxon>
        <taxon>Lachnospirales</taxon>
        <taxon>Lachnospiraceae</taxon>
        <taxon>Hominifimenecus</taxon>
    </lineage>
</organism>
<evidence type="ECO:0000256" key="1">
    <source>
        <dbReference type="ARBA" id="ARBA00007068"/>
    </source>
</evidence>
<name>A0AAE3JEI4_9FIRM</name>
<dbReference type="Gene3D" id="3.60.70.12">
    <property type="entry name" value="L-amino peptidase D-ALA esterase/amidase"/>
    <property type="match status" value="1"/>
</dbReference>
<keyword evidence="3" id="KW-1185">Reference proteome</keyword>
<dbReference type="CDD" id="cd02252">
    <property type="entry name" value="nylC_like"/>
    <property type="match status" value="1"/>
</dbReference>
<dbReference type="EMBL" id="JAJEQR010000010">
    <property type="protein sequence ID" value="MCC2230320.1"/>
    <property type="molecule type" value="Genomic_DNA"/>
</dbReference>
<dbReference type="Proteomes" id="UP001198182">
    <property type="component" value="Unassembled WGS sequence"/>
</dbReference>
<dbReference type="InterPro" id="IPR005321">
    <property type="entry name" value="Peptidase_S58_DmpA"/>
</dbReference>
<dbReference type="PANTHER" id="PTHR36512:SF3">
    <property type="entry name" value="BLR5678 PROTEIN"/>
    <property type="match status" value="1"/>
</dbReference>
<sequence length="321" mass="32953">MTEIALTEVGGFQVGHAEDSEAMTGCTAILFDDCSPAGVDVRGGGPASRETPLLNPLADAKGLHALLLSGGSAFGLDAGGGVMKYLEEHDIGFDVGITKVPLVCTSCLFDLGVGRMDVRPDAAMAYRACENASRDTVPEGNVGAGMGCTIGKYRGISRAMKSGLGTYAVQAGRIKVGAIVAVNALGDVYDIDNGQMIAGLRTPDGKSLSSTEEEILGDIADTSSLFSRNTNTTIGAIFTNGAFDKSQLTKIAGMTHNGYARTIRPVHTTADGDSIYAVSVGKETADLNVVGTIAAYVMGKAINRAVLAAEGLGGLPAAREL</sequence>
<accession>A0AAE3JEI4</accession>
<evidence type="ECO:0000313" key="3">
    <source>
        <dbReference type="Proteomes" id="UP001198182"/>
    </source>
</evidence>
<comment type="caution">
    <text evidence="2">The sequence shown here is derived from an EMBL/GenBank/DDBJ whole genome shotgun (WGS) entry which is preliminary data.</text>
</comment>
<dbReference type="PANTHER" id="PTHR36512">
    <property type="entry name" value="D-AMINOPEPTIDASE"/>
    <property type="match status" value="1"/>
</dbReference>
<dbReference type="GO" id="GO:0004177">
    <property type="term" value="F:aminopeptidase activity"/>
    <property type="evidence" value="ECO:0007669"/>
    <property type="project" value="TreeGrafter"/>
</dbReference>
<gene>
    <name evidence="2" type="ORF">LKD81_04805</name>
</gene>
<proteinExistence type="inferred from homology"/>
<protein>
    <submittedName>
        <fullName evidence="2">P1 family peptidase</fullName>
    </submittedName>
</protein>
<dbReference type="AlphaFoldDB" id="A0AAE3JEI4"/>
<evidence type="ECO:0000313" key="2">
    <source>
        <dbReference type="EMBL" id="MCC2230320.1"/>
    </source>
</evidence>
<dbReference type="SUPFAM" id="SSF56266">
    <property type="entry name" value="DmpA/ArgJ-like"/>
    <property type="match status" value="1"/>
</dbReference>
<reference evidence="2" key="1">
    <citation type="submission" date="2021-10" db="EMBL/GenBank/DDBJ databases">
        <title>Anaerobic single-cell dispensing facilitates the cultivation of human gut bacteria.</title>
        <authorList>
            <person name="Afrizal A."/>
        </authorList>
    </citation>
    <scope>NUCLEOTIDE SEQUENCE</scope>
    <source>
        <strain evidence="2">CLA-AA-H215</strain>
    </source>
</reference>